<comment type="caution">
    <text evidence="10">The sequence shown here is derived from an EMBL/GenBank/DDBJ whole genome shotgun (WGS) entry which is preliminary data.</text>
</comment>
<dbReference type="GO" id="GO:0016740">
    <property type="term" value="F:transferase activity"/>
    <property type="evidence" value="ECO:0007669"/>
    <property type="project" value="UniProtKB-KW"/>
</dbReference>
<feature type="active site" description="Proton donor/acceptor" evidence="7">
    <location>
        <position position="166"/>
    </location>
</feature>
<dbReference type="SUPFAM" id="SSF141523">
    <property type="entry name" value="L,D-transpeptidase catalytic domain-like"/>
    <property type="match status" value="1"/>
</dbReference>
<keyword evidence="8" id="KW-0812">Transmembrane</keyword>
<keyword evidence="3" id="KW-0808">Transferase</keyword>
<dbReference type="GO" id="GO:0008360">
    <property type="term" value="P:regulation of cell shape"/>
    <property type="evidence" value="ECO:0007669"/>
    <property type="project" value="UniProtKB-UniRule"/>
</dbReference>
<keyword evidence="5 7" id="KW-0573">Peptidoglycan synthesis</keyword>
<evidence type="ECO:0000256" key="3">
    <source>
        <dbReference type="ARBA" id="ARBA00022679"/>
    </source>
</evidence>
<keyword evidence="8" id="KW-0472">Membrane</keyword>
<evidence type="ECO:0000256" key="7">
    <source>
        <dbReference type="PROSITE-ProRule" id="PRU01373"/>
    </source>
</evidence>
<gene>
    <name evidence="10" type="ORF">BTO18_12795</name>
</gene>
<dbReference type="CDD" id="cd16913">
    <property type="entry name" value="YkuD_like"/>
    <property type="match status" value="1"/>
</dbReference>
<dbReference type="RefSeq" id="WP_146106933.1">
    <property type="nucleotide sequence ID" value="NZ_MSCN01000001.1"/>
</dbReference>
<dbReference type="PANTHER" id="PTHR36699">
    <property type="entry name" value="LD-TRANSPEPTIDASE"/>
    <property type="match status" value="1"/>
</dbReference>
<dbReference type="EMBL" id="MSCN01000001">
    <property type="protein sequence ID" value="PQJ79994.1"/>
    <property type="molecule type" value="Genomic_DNA"/>
</dbReference>
<proteinExistence type="inferred from homology"/>
<dbReference type="InterPro" id="IPR038063">
    <property type="entry name" value="Transpep_catalytic_dom"/>
</dbReference>
<comment type="pathway">
    <text evidence="1 7">Cell wall biogenesis; peptidoglycan biosynthesis.</text>
</comment>
<keyword evidence="6 7" id="KW-0961">Cell wall biogenesis/degradation</keyword>
<organism evidence="10 11">
    <name type="scientific">Polaribacter porphyrae</name>
    <dbReference type="NCBI Taxonomy" id="1137780"/>
    <lineage>
        <taxon>Bacteria</taxon>
        <taxon>Pseudomonadati</taxon>
        <taxon>Bacteroidota</taxon>
        <taxon>Flavobacteriia</taxon>
        <taxon>Flavobacteriales</taxon>
        <taxon>Flavobacteriaceae</taxon>
    </lineage>
</organism>
<dbReference type="Proteomes" id="UP000238882">
    <property type="component" value="Unassembled WGS sequence"/>
</dbReference>
<evidence type="ECO:0000256" key="1">
    <source>
        <dbReference type="ARBA" id="ARBA00004752"/>
    </source>
</evidence>
<keyword evidence="4 7" id="KW-0133">Cell shape</keyword>
<dbReference type="PANTHER" id="PTHR36699:SF1">
    <property type="entry name" value="L,D-TRANSPEPTIDASE YAFK-RELATED"/>
    <property type="match status" value="1"/>
</dbReference>
<evidence type="ECO:0000313" key="11">
    <source>
        <dbReference type="Proteomes" id="UP000238882"/>
    </source>
</evidence>
<dbReference type="OrthoDB" id="9809748at2"/>
<dbReference type="GO" id="GO:0009252">
    <property type="term" value="P:peptidoglycan biosynthetic process"/>
    <property type="evidence" value="ECO:0007669"/>
    <property type="project" value="UniProtKB-UniPathway"/>
</dbReference>
<dbReference type="AlphaFoldDB" id="A0A2S7WQY7"/>
<dbReference type="GO" id="GO:0004180">
    <property type="term" value="F:carboxypeptidase activity"/>
    <property type="evidence" value="ECO:0007669"/>
    <property type="project" value="UniProtKB-ARBA"/>
</dbReference>
<accession>A0A2S7WQY7</accession>
<name>A0A2S7WQY7_9FLAO</name>
<dbReference type="UniPathway" id="UPA00219"/>
<dbReference type="GO" id="GO:0071555">
    <property type="term" value="P:cell wall organization"/>
    <property type="evidence" value="ECO:0007669"/>
    <property type="project" value="UniProtKB-UniRule"/>
</dbReference>
<feature type="active site" description="Nucleophile" evidence="7">
    <location>
        <position position="174"/>
    </location>
</feature>
<evidence type="ECO:0000256" key="4">
    <source>
        <dbReference type="ARBA" id="ARBA00022960"/>
    </source>
</evidence>
<evidence type="ECO:0000256" key="6">
    <source>
        <dbReference type="ARBA" id="ARBA00023316"/>
    </source>
</evidence>
<evidence type="ECO:0000256" key="2">
    <source>
        <dbReference type="ARBA" id="ARBA00005992"/>
    </source>
</evidence>
<comment type="similarity">
    <text evidence="2">Belongs to the YkuD family.</text>
</comment>
<dbReference type="PROSITE" id="PS52029">
    <property type="entry name" value="LD_TPASE"/>
    <property type="match status" value="1"/>
</dbReference>
<sequence>MNKKFVFFGIILLILIFCFLKYGRKIYSPIVTKIKGKETVNSIVKKYNSSVNERIMPYLSRVGLDTYPEKIVLLIFKEEQKLELLGQKNDIFQKVKTYGFTSFSGTIGPKLKEGDKQIPEGIYKIEFLNPNSSYHLSLKVNYPNKFDKKKAKETGRTNLGSDIFIHGKKVTVGCIPVGDEAIEEIFILSKFAFNQEIKVIIAPRDFRKNNVFPNIKNISWEKELYQNIFEELKKYQ</sequence>
<dbReference type="InterPro" id="IPR005490">
    <property type="entry name" value="LD_TPept_cat_dom"/>
</dbReference>
<reference evidence="10 11" key="1">
    <citation type="submission" date="2016-12" db="EMBL/GenBank/DDBJ databases">
        <title>Trade-off between light-utilization and light-protection in marine flavobacteria.</title>
        <authorList>
            <person name="Kumagai Y."/>
            <person name="Yoshizawa S."/>
            <person name="Kogure K."/>
            <person name="Iwasaki W."/>
        </authorList>
    </citation>
    <scope>NUCLEOTIDE SEQUENCE [LARGE SCALE GENOMIC DNA]</scope>
    <source>
        <strain evidence="10 11">NBRC 108759</strain>
    </source>
</reference>
<feature type="transmembrane region" description="Helical" evidence="8">
    <location>
        <begin position="6"/>
        <end position="23"/>
    </location>
</feature>
<feature type="domain" description="L,D-TPase catalytic" evidence="9">
    <location>
        <begin position="71"/>
        <end position="200"/>
    </location>
</feature>
<evidence type="ECO:0000256" key="5">
    <source>
        <dbReference type="ARBA" id="ARBA00022984"/>
    </source>
</evidence>
<protein>
    <recommendedName>
        <fullName evidence="9">L,D-TPase catalytic domain-containing protein</fullName>
    </recommendedName>
</protein>
<keyword evidence="8" id="KW-1133">Transmembrane helix</keyword>
<dbReference type="Pfam" id="PF03734">
    <property type="entry name" value="YkuD"/>
    <property type="match status" value="1"/>
</dbReference>
<keyword evidence="11" id="KW-1185">Reference proteome</keyword>
<evidence type="ECO:0000256" key="8">
    <source>
        <dbReference type="SAM" id="Phobius"/>
    </source>
</evidence>
<evidence type="ECO:0000313" key="10">
    <source>
        <dbReference type="EMBL" id="PQJ79994.1"/>
    </source>
</evidence>
<evidence type="ECO:0000259" key="9">
    <source>
        <dbReference type="PROSITE" id="PS52029"/>
    </source>
</evidence>